<keyword evidence="2" id="KW-1185">Reference proteome</keyword>
<proteinExistence type="predicted"/>
<evidence type="ECO:0000313" key="2">
    <source>
        <dbReference type="Proteomes" id="UP001141806"/>
    </source>
</evidence>
<organism evidence="1 2">
    <name type="scientific">Protea cynaroides</name>
    <dbReference type="NCBI Taxonomy" id="273540"/>
    <lineage>
        <taxon>Eukaryota</taxon>
        <taxon>Viridiplantae</taxon>
        <taxon>Streptophyta</taxon>
        <taxon>Embryophyta</taxon>
        <taxon>Tracheophyta</taxon>
        <taxon>Spermatophyta</taxon>
        <taxon>Magnoliopsida</taxon>
        <taxon>Proteales</taxon>
        <taxon>Proteaceae</taxon>
        <taxon>Protea</taxon>
    </lineage>
</organism>
<dbReference type="EMBL" id="JAMYWD010000003">
    <property type="protein sequence ID" value="KAJ4976730.1"/>
    <property type="molecule type" value="Genomic_DNA"/>
</dbReference>
<dbReference type="PANTHER" id="PTHR22774">
    <property type="entry name" value="CHOREIN N-TERMINAL DOMAIN-CONTAINING PROTEIN"/>
    <property type="match status" value="1"/>
</dbReference>
<sequence>MESILAMTLEYTLKYWLKFFSRDQFKLQGRAVQLSNLDINGDALHASFGLPLALNVTTANVGKLEIKIPSVSNVQTEPIAVIIDKLDLVLNENSDSNAGNNPSINVVLLFSYVLCSTQSSSSSGKGNGYGFADKIADGMTVEVGTVNLWLETQGGGHCQGGATW</sequence>
<dbReference type="Proteomes" id="UP001141806">
    <property type="component" value="Unassembled WGS sequence"/>
</dbReference>
<accession>A0A9Q0KU23</accession>
<dbReference type="InterPro" id="IPR026728">
    <property type="entry name" value="BLTP3A/B"/>
</dbReference>
<gene>
    <name evidence="1" type="ORF">NE237_001836</name>
</gene>
<dbReference type="PANTHER" id="PTHR22774:SF11">
    <property type="entry name" value="CHOREIN N-TERMINAL DOMAIN-CONTAINING PROTEIN"/>
    <property type="match status" value="1"/>
</dbReference>
<protein>
    <recommendedName>
        <fullName evidence="3">Chorein N-terminal domain-containing protein</fullName>
    </recommendedName>
</protein>
<dbReference type="Pfam" id="PF24917">
    <property type="entry name" value="BLTP3A_B"/>
    <property type="match status" value="1"/>
</dbReference>
<evidence type="ECO:0008006" key="3">
    <source>
        <dbReference type="Google" id="ProtNLM"/>
    </source>
</evidence>
<comment type="caution">
    <text evidence="1">The sequence shown here is derived from an EMBL/GenBank/DDBJ whole genome shotgun (WGS) entry which is preliminary data.</text>
</comment>
<dbReference type="AlphaFoldDB" id="A0A9Q0KU23"/>
<dbReference type="OrthoDB" id="43807at2759"/>
<reference evidence="1" key="1">
    <citation type="journal article" date="2023" name="Plant J.">
        <title>The genome of the king protea, Protea cynaroides.</title>
        <authorList>
            <person name="Chang J."/>
            <person name="Duong T.A."/>
            <person name="Schoeman C."/>
            <person name="Ma X."/>
            <person name="Roodt D."/>
            <person name="Barker N."/>
            <person name="Li Z."/>
            <person name="Van de Peer Y."/>
            <person name="Mizrachi E."/>
        </authorList>
    </citation>
    <scope>NUCLEOTIDE SEQUENCE</scope>
    <source>
        <tissue evidence="1">Young leaves</tissue>
    </source>
</reference>
<evidence type="ECO:0000313" key="1">
    <source>
        <dbReference type="EMBL" id="KAJ4976730.1"/>
    </source>
</evidence>
<name>A0A9Q0KU23_9MAGN</name>